<keyword evidence="3" id="KW-1185">Reference proteome</keyword>
<name>A0ABS3MWC3_9BACI</name>
<reference evidence="2 3" key="1">
    <citation type="submission" date="2021-03" db="EMBL/GenBank/DDBJ databases">
        <title>Whole genome sequence of Metabacillus bambusae BG109.</title>
        <authorList>
            <person name="Jeong J.W."/>
        </authorList>
    </citation>
    <scope>NUCLEOTIDE SEQUENCE [LARGE SCALE GENOMIC DNA]</scope>
    <source>
        <strain evidence="2 3">BG109</strain>
    </source>
</reference>
<dbReference type="Pfam" id="PF09346">
    <property type="entry name" value="SMI1_KNR4"/>
    <property type="match status" value="1"/>
</dbReference>
<dbReference type="Gene3D" id="3.40.1580.10">
    <property type="entry name" value="SMI1/KNR4-like"/>
    <property type="match status" value="1"/>
</dbReference>
<evidence type="ECO:0000313" key="2">
    <source>
        <dbReference type="EMBL" id="MBO1510322.1"/>
    </source>
</evidence>
<comment type="caution">
    <text evidence="2">The sequence shown here is derived from an EMBL/GenBank/DDBJ whole genome shotgun (WGS) entry which is preliminary data.</text>
</comment>
<gene>
    <name evidence="2" type="ORF">I7822_01295</name>
</gene>
<dbReference type="Proteomes" id="UP000663981">
    <property type="component" value="Unassembled WGS sequence"/>
</dbReference>
<evidence type="ECO:0000313" key="3">
    <source>
        <dbReference type="Proteomes" id="UP000663981"/>
    </source>
</evidence>
<dbReference type="RefSeq" id="WP_207974984.1">
    <property type="nucleotide sequence ID" value="NZ_JAGDEL010000001.1"/>
</dbReference>
<dbReference type="InterPro" id="IPR018958">
    <property type="entry name" value="Knr4/Smi1-like_dom"/>
</dbReference>
<dbReference type="SUPFAM" id="SSF160631">
    <property type="entry name" value="SMI1/KNR4-like"/>
    <property type="match status" value="1"/>
</dbReference>
<proteinExistence type="predicted"/>
<protein>
    <submittedName>
        <fullName evidence="2">SMI1/KNR4 family protein</fullName>
    </submittedName>
</protein>
<dbReference type="EMBL" id="JAGDEL010000001">
    <property type="protein sequence ID" value="MBO1510322.1"/>
    <property type="molecule type" value="Genomic_DNA"/>
</dbReference>
<dbReference type="InterPro" id="IPR037883">
    <property type="entry name" value="Knr4/Smi1-like_sf"/>
</dbReference>
<accession>A0ABS3MWC3</accession>
<sequence>MYTEYEKDILSILSKFKLDISDNDSFKEKLNLMQGIEEKYNLFLPESYKCFLLLCNNGFFSDAVSFNIENSEFILNELYCLTGNNNLTAQIETFLFRMPQNLIPIGERPNGDQVCIGVKEETNEGVFLWYHENELEARKMIGEINSDTDINSYYENIEIISNSFLNFLNSLKINDKIAEEVDLNDVEIWLDEDLLND</sequence>
<organism evidence="2 3">
    <name type="scientific">Metabacillus bambusae</name>
    <dbReference type="NCBI Taxonomy" id="2795218"/>
    <lineage>
        <taxon>Bacteria</taxon>
        <taxon>Bacillati</taxon>
        <taxon>Bacillota</taxon>
        <taxon>Bacilli</taxon>
        <taxon>Bacillales</taxon>
        <taxon>Bacillaceae</taxon>
        <taxon>Metabacillus</taxon>
    </lineage>
</organism>
<evidence type="ECO:0000259" key="1">
    <source>
        <dbReference type="Pfam" id="PF09346"/>
    </source>
</evidence>
<feature type="domain" description="Knr4/Smi1-like" evidence="1">
    <location>
        <begin position="34"/>
        <end position="139"/>
    </location>
</feature>